<dbReference type="PANTHER" id="PTHR31511:SF12">
    <property type="entry name" value="RHO TERMINATION FACTOR N-TERMINAL DOMAIN-CONTAINING PROTEIN"/>
    <property type="match status" value="1"/>
</dbReference>
<reference evidence="1" key="1">
    <citation type="submission" date="2021-03" db="EMBL/GenBank/DDBJ databases">
        <authorList>
            <person name="Bekaert M."/>
        </authorList>
    </citation>
    <scope>NUCLEOTIDE SEQUENCE</scope>
</reference>
<evidence type="ECO:0000313" key="2">
    <source>
        <dbReference type="Proteomes" id="UP000683360"/>
    </source>
</evidence>
<dbReference type="SUPFAM" id="SSF54060">
    <property type="entry name" value="His-Me finger endonucleases"/>
    <property type="match status" value="1"/>
</dbReference>
<dbReference type="Pfam" id="PF02945">
    <property type="entry name" value="Endonuclease_7"/>
    <property type="match status" value="1"/>
</dbReference>
<dbReference type="OrthoDB" id="2331628at2759"/>
<organism evidence="1 2">
    <name type="scientific">Mytilus edulis</name>
    <name type="common">Blue mussel</name>
    <dbReference type="NCBI Taxonomy" id="6550"/>
    <lineage>
        <taxon>Eukaryota</taxon>
        <taxon>Metazoa</taxon>
        <taxon>Spiralia</taxon>
        <taxon>Lophotrochozoa</taxon>
        <taxon>Mollusca</taxon>
        <taxon>Bivalvia</taxon>
        <taxon>Autobranchia</taxon>
        <taxon>Pteriomorphia</taxon>
        <taxon>Mytilida</taxon>
        <taxon>Mytiloidea</taxon>
        <taxon>Mytilidae</taxon>
        <taxon>Mytilinae</taxon>
        <taxon>Mytilus</taxon>
    </lineage>
</organism>
<sequence length="789" mass="92916">MIATQNYTWTDEQKATILEHQAFHMNMTTFLNNVVMEGPTKTFPRKPKSNLKQVIMTKKTKGVQKRSHEQLHAYLVENFIETKKTIDRDVFLFKLEDITTEEQALEKLKDGFKHLKRQNAQTLFFFIQYGMLLNVVYKKIFELRIQGIITITWGKWLLENIGIHPSYARRLRECAKSLGGYYKLYKVGLSFTEIYKLKKELVALFNSSPEMNTFWQENPDICSTREMESSQEVMTLSTLIESHYSHPVEVVLTQNNLSTFYNNLLDKFKAWVDKFQERGSGFVFDGIKSVKVKLYKYEYQRASSYIPLQFKSSNIINVQNKKDNKCFLWSILASLFPANKDKQRVTKYKEYENEINMKGIEYPVSIKDIPKVEKQNNLSINVFALEDQTNKQSLHPVYISNVESKNVIDLLYIESNENTHYCLIKDLNSFMCDKNRNKSFICRNCLQGFQREETLIKHKNICYDNEHCKTIMPKPGKNILEFNNHHFKNKLPFVIYCDFEAYNIPMQSCTPDPNKSYIKPISKQEINSYGMYVHSDYPEIYKPQYFSYVGDDAVEKYVEKVMKIYKEITYKIYLNEKKKPILNNHEEDEFQEATGCYICGEEFKESEKVREHNHLSGKYRGAACQSCNTKEGKATKLIPVFFHNGSNYDFHFLIEELMKYEDEYNKVKLLSKNSENYISIDYGSNYKKLRFLDSYRFMLKGLSDIAKSMEEFPILEKEFKGLTWQCGLKYTGIKLELLTDVDMLQMFEKGIRGGFSGVLGPRHVKAYNKYTSNYDKDYRIIDEHEKKNV</sequence>
<dbReference type="Gene3D" id="3.40.1800.10">
    <property type="entry name" value="His-Me finger endonucleases"/>
    <property type="match status" value="1"/>
</dbReference>
<gene>
    <name evidence="1" type="ORF">MEDL_20845</name>
</gene>
<keyword evidence="2" id="KW-1185">Reference proteome</keyword>
<proteinExistence type="predicted"/>
<dbReference type="InterPro" id="IPR004211">
    <property type="entry name" value="Endonuclease_7"/>
</dbReference>
<evidence type="ECO:0008006" key="3">
    <source>
        <dbReference type="Google" id="ProtNLM"/>
    </source>
</evidence>
<name>A0A8S3RJF1_MYTED</name>
<protein>
    <recommendedName>
        <fullName evidence="3">C2H2-type domain-containing protein</fullName>
    </recommendedName>
</protein>
<dbReference type="EMBL" id="CAJPWZ010001052">
    <property type="protein sequence ID" value="CAG2206512.1"/>
    <property type="molecule type" value="Genomic_DNA"/>
</dbReference>
<dbReference type="AlphaFoldDB" id="A0A8S3RJF1"/>
<dbReference type="InterPro" id="IPR044925">
    <property type="entry name" value="His-Me_finger_sf"/>
</dbReference>
<dbReference type="PANTHER" id="PTHR31511">
    <property type="entry name" value="PROTEIN CBG23764"/>
    <property type="match status" value="1"/>
</dbReference>
<comment type="caution">
    <text evidence="1">The sequence shown here is derived from an EMBL/GenBank/DDBJ whole genome shotgun (WGS) entry which is preliminary data.</text>
</comment>
<dbReference type="InterPro" id="IPR038563">
    <property type="entry name" value="Endonuclease_7_sf"/>
</dbReference>
<dbReference type="Proteomes" id="UP000683360">
    <property type="component" value="Unassembled WGS sequence"/>
</dbReference>
<evidence type="ECO:0000313" key="1">
    <source>
        <dbReference type="EMBL" id="CAG2206512.1"/>
    </source>
</evidence>
<accession>A0A8S3RJF1</accession>